<sequence>MQVAAQGVVRGQLVGDPGRGLLRQALMAVEPDQLGELLVGEGLQLVRLLGDQRLLGVALGRHRHVLPQRHRHRTGHQSGDAGDHDRRGGPRVHRGDADHQAGGGDDPVVGPQDTRPQPVELAGHVAGVWLRGAGRVRGDGRLGDEI</sequence>
<accession>A0A645GM05</accession>
<feature type="region of interest" description="Disordered" evidence="1">
    <location>
        <begin position="63"/>
        <end position="118"/>
    </location>
</feature>
<feature type="compositionally biased region" description="Basic and acidic residues" evidence="1">
    <location>
        <begin position="81"/>
        <end position="99"/>
    </location>
</feature>
<protein>
    <submittedName>
        <fullName evidence="2">Uncharacterized protein</fullName>
    </submittedName>
</protein>
<gene>
    <name evidence="2" type="ORF">SDC9_175405</name>
</gene>
<dbReference type="EMBL" id="VSSQ01078054">
    <property type="protein sequence ID" value="MPN27971.1"/>
    <property type="molecule type" value="Genomic_DNA"/>
</dbReference>
<organism evidence="2">
    <name type="scientific">bioreactor metagenome</name>
    <dbReference type="NCBI Taxonomy" id="1076179"/>
    <lineage>
        <taxon>unclassified sequences</taxon>
        <taxon>metagenomes</taxon>
        <taxon>ecological metagenomes</taxon>
    </lineage>
</organism>
<reference evidence="2" key="1">
    <citation type="submission" date="2019-08" db="EMBL/GenBank/DDBJ databases">
        <authorList>
            <person name="Kucharzyk K."/>
            <person name="Murdoch R.W."/>
            <person name="Higgins S."/>
            <person name="Loffler F."/>
        </authorList>
    </citation>
    <scope>NUCLEOTIDE SEQUENCE</scope>
</reference>
<comment type="caution">
    <text evidence="2">The sequence shown here is derived from an EMBL/GenBank/DDBJ whole genome shotgun (WGS) entry which is preliminary data.</text>
</comment>
<dbReference type="AlphaFoldDB" id="A0A645GM05"/>
<evidence type="ECO:0000256" key="1">
    <source>
        <dbReference type="SAM" id="MobiDB-lite"/>
    </source>
</evidence>
<feature type="compositionally biased region" description="Basic residues" evidence="1">
    <location>
        <begin position="63"/>
        <end position="75"/>
    </location>
</feature>
<evidence type="ECO:0000313" key="2">
    <source>
        <dbReference type="EMBL" id="MPN27971.1"/>
    </source>
</evidence>
<proteinExistence type="predicted"/>
<name>A0A645GM05_9ZZZZ</name>